<comment type="caution">
    <text evidence="4">The sequence shown here is derived from an EMBL/GenBank/DDBJ whole genome shotgun (WGS) entry which is preliminary data.</text>
</comment>
<sequence length="1065" mass="119366">AGGAADTGDDDDNWDTPPRPEGKKKRTARRPRRDRRPQVLANVTDHFTVVSESGLPLEPSWVAKGYGMQLGCIVRETVPILTQDLRSKENEALAQSLLQKLHQRYTFPEPFNKKVDSLALTKMSTALSSWKNRLKTKIDAGESWERISTKDPSISLEDFNAFKSYLQTDSVKKWTALWKKMRDLNLGTHHCGSGGYREDAEMVRLGKENPWHKIQDEQARNFVRSRYYLDWKTGEFITDHEDVRDFEKYLDEELTKAGPSSQGSTEPWDTPFNRAMNKYKDREPDKPPTSGGRVSGFGTSMKLSEYYGSDAKTRKLERRSSAKDKSEVQELKKKVESLEKLVAEKPVENTEMMNKLLDEKIHWVDGGVSCLECGRSSGADTCARHRRQQLKLPRVADVRSPDAAQPPPQLQLVASTPPTAALVSTVARSTPSRRMNHAYFCKRWSPAASWWKLLAAMSWLPALCTALVWRKTWRRSNSSGGGLPSAKKSTGATSPIIRPKIASADDTLKEPAVAAPTTLKEPAVAAATRKEPTIAATTTRHKQLLGALPQRPSTRRTVRQAAASQPPPPKVQDMAPLDGNDADDDDDIDAYINTGACSQDMYMPPMDEQAFRTHGDQLGRPPTVTKQRLVFTGLSQDTPPEAGNPAQAKPATVFSPNTLRKTIIGEPPKSTPATSEAPPAPEAPPSAPPAPPVGQVKKGRKRGAKKGASSIQPPPKRIRADDMVPPTPDGLPRCHEADEDQRERPRHIAVADPYYMRDSQLQDGSRTRTKAVRYLQNFMLMHKESNTILLPVFPKDKYCTLIILDPKWSLAQYFDSSSTTMKKDYKRIRGVLDEAILGYSKNGGTFDKNGQYIRPDTKKIGFKHVINFPCIKQPAGSIKEAFYVLHHLKGFVEDAEMMSLPPSKRDPIKMSGEISDDDLREDFHRIQVKLSEIILQDVSNGSGLLHAAKALPKRDIEERLHRQGDGRTWTTKDLYKPFPAPLKKTSQMTYYVVFEGRVPGVYEEWEECKKQVHKFSGNCYKGYPTRHEAVAKWRAHQANKSKMKTFLVLSLLLTIVAAVLYFILV</sequence>
<feature type="non-terminal residue" evidence="4">
    <location>
        <position position="1"/>
    </location>
</feature>
<dbReference type="Gene3D" id="3.40.970.10">
    <property type="entry name" value="Ribonuclease H1, N-terminal domain"/>
    <property type="match status" value="1"/>
</dbReference>
<feature type="domain" description="Ribonuclease H1 N-terminal" evidence="3">
    <location>
        <begin position="990"/>
        <end position="1030"/>
    </location>
</feature>
<gene>
    <name evidence="4" type="ORF">QYE76_035831</name>
</gene>
<reference evidence="4" key="1">
    <citation type="submission" date="2023-07" db="EMBL/GenBank/DDBJ databases">
        <title>A chromosome-level genome assembly of Lolium multiflorum.</title>
        <authorList>
            <person name="Chen Y."/>
            <person name="Copetti D."/>
            <person name="Kolliker R."/>
            <person name="Studer B."/>
        </authorList>
    </citation>
    <scope>NUCLEOTIDE SEQUENCE</scope>
    <source>
        <strain evidence="4">02402/16</strain>
        <tissue evidence="4">Leaf</tissue>
    </source>
</reference>
<dbReference type="InterPro" id="IPR037056">
    <property type="entry name" value="RNase_H1_N_sf"/>
</dbReference>
<feature type="transmembrane region" description="Helical" evidence="2">
    <location>
        <begin position="1046"/>
        <end position="1064"/>
    </location>
</feature>
<keyword evidence="2" id="KW-0472">Membrane</keyword>
<proteinExistence type="predicted"/>
<feature type="region of interest" description="Disordered" evidence="1">
    <location>
        <begin position="547"/>
        <end position="582"/>
    </location>
</feature>
<dbReference type="Pfam" id="PF01693">
    <property type="entry name" value="Cauli_VI"/>
    <property type="match status" value="1"/>
</dbReference>
<dbReference type="InterPro" id="IPR009027">
    <property type="entry name" value="Ribosomal_bL9/RNase_H1_N"/>
</dbReference>
<keyword evidence="2" id="KW-1133">Transmembrane helix</keyword>
<dbReference type="Proteomes" id="UP001231189">
    <property type="component" value="Unassembled WGS sequence"/>
</dbReference>
<keyword evidence="2" id="KW-0812">Transmembrane</keyword>
<evidence type="ECO:0000313" key="4">
    <source>
        <dbReference type="EMBL" id="KAK1612158.1"/>
    </source>
</evidence>
<feature type="region of interest" description="Disordered" evidence="1">
    <location>
        <begin position="475"/>
        <end position="501"/>
    </location>
</feature>
<dbReference type="InterPro" id="IPR011320">
    <property type="entry name" value="RNase_H1_N"/>
</dbReference>
<feature type="region of interest" description="Disordered" evidence="1">
    <location>
        <begin position="254"/>
        <end position="298"/>
    </location>
</feature>
<evidence type="ECO:0000313" key="5">
    <source>
        <dbReference type="Proteomes" id="UP001231189"/>
    </source>
</evidence>
<protein>
    <recommendedName>
        <fullName evidence="3">Ribonuclease H1 N-terminal domain-containing protein</fullName>
    </recommendedName>
</protein>
<evidence type="ECO:0000256" key="2">
    <source>
        <dbReference type="SAM" id="Phobius"/>
    </source>
</evidence>
<feature type="region of interest" description="Disordered" evidence="1">
    <location>
        <begin position="1"/>
        <end position="36"/>
    </location>
</feature>
<feature type="compositionally biased region" description="Low complexity" evidence="1">
    <location>
        <begin position="667"/>
        <end position="677"/>
    </location>
</feature>
<dbReference type="SUPFAM" id="SSF55658">
    <property type="entry name" value="L9 N-domain-like"/>
    <property type="match status" value="1"/>
</dbReference>
<evidence type="ECO:0000256" key="1">
    <source>
        <dbReference type="SAM" id="MobiDB-lite"/>
    </source>
</evidence>
<feature type="compositionally biased region" description="Polar residues" evidence="1">
    <location>
        <begin position="258"/>
        <end position="267"/>
    </location>
</feature>
<keyword evidence="5" id="KW-1185">Reference proteome</keyword>
<feature type="compositionally biased region" description="Pro residues" evidence="1">
    <location>
        <begin position="678"/>
        <end position="692"/>
    </location>
</feature>
<organism evidence="4 5">
    <name type="scientific">Lolium multiflorum</name>
    <name type="common">Italian ryegrass</name>
    <name type="synonym">Lolium perenne subsp. multiflorum</name>
    <dbReference type="NCBI Taxonomy" id="4521"/>
    <lineage>
        <taxon>Eukaryota</taxon>
        <taxon>Viridiplantae</taxon>
        <taxon>Streptophyta</taxon>
        <taxon>Embryophyta</taxon>
        <taxon>Tracheophyta</taxon>
        <taxon>Spermatophyta</taxon>
        <taxon>Magnoliopsida</taxon>
        <taxon>Liliopsida</taxon>
        <taxon>Poales</taxon>
        <taxon>Poaceae</taxon>
        <taxon>BOP clade</taxon>
        <taxon>Pooideae</taxon>
        <taxon>Poodae</taxon>
        <taxon>Poeae</taxon>
        <taxon>Poeae Chloroplast Group 2 (Poeae type)</taxon>
        <taxon>Loliodinae</taxon>
        <taxon>Loliinae</taxon>
        <taxon>Lolium</taxon>
    </lineage>
</organism>
<name>A0AAD8QZZ8_LOLMU</name>
<dbReference type="EMBL" id="JAUUTY010000007">
    <property type="protein sequence ID" value="KAK1612158.1"/>
    <property type="molecule type" value="Genomic_DNA"/>
</dbReference>
<feature type="region of interest" description="Disordered" evidence="1">
    <location>
        <begin position="634"/>
        <end position="744"/>
    </location>
</feature>
<feature type="compositionally biased region" description="Basic residues" evidence="1">
    <location>
        <begin position="22"/>
        <end position="35"/>
    </location>
</feature>
<accession>A0AAD8QZZ8</accession>
<evidence type="ECO:0000259" key="3">
    <source>
        <dbReference type="Pfam" id="PF01693"/>
    </source>
</evidence>
<dbReference type="AlphaFoldDB" id="A0AAD8QZZ8"/>